<evidence type="ECO:0000256" key="17">
    <source>
        <dbReference type="SAM" id="MobiDB-lite"/>
    </source>
</evidence>
<comment type="catalytic activity">
    <reaction evidence="14 15">
        <text>ATP + H2O = ADP + phosphate + H(+)</text>
        <dbReference type="Rhea" id="RHEA:13065"/>
        <dbReference type="ChEBI" id="CHEBI:15377"/>
        <dbReference type="ChEBI" id="CHEBI:15378"/>
        <dbReference type="ChEBI" id="CHEBI:30616"/>
        <dbReference type="ChEBI" id="CHEBI:43474"/>
        <dbReference type="ChEBI" id="CHEBI:456216"/>
        <dbReference type="EC" id="5.6.2.4"/>
    </reaction>
</comment>
<name>A0A4Y3KJM1_9CELL</name>
<dbReference type="PANTHER" id="PTHR11070:SF23">
    <property type="entry name" value="RECBCD ENZYME SUBUNIT RECB"/>
    <property type="match status" value="1"/>
</dbReference>
<dbReference type="Gene3D" id="3.40.50.300">
    <property type="entry name" value="P-loop containing nucleotide triphosphate hydrolases"/>
    <property type="match status" value="2"/>
</dbReference>
<dbReference type="Gene3D" id="3.90.320.10">
    <property type="match status" value="1"/>
</dbReference>
<dbReference type="InterPro" id="IPR000212">
    <property type="entry name" value="DNA_helicase_UvrD/REP"/>
</dbReference>
<dbReference type="EC" id="3.1.11.5" evidence="15"/>
<dbReference type="Pfam" id="PF00580">
    <property type="entry name" value="UvrD-helicase"/>
    <property type="match status" value="1"/>
</dbReference>
<evidence type="ECO:0000256" key="7">
    <source>
        <dbReference type="ARBA" id="ARBA00022839"/>
    </source>
</evidence>
<comment type="catalytic activity">
    <reaction evidence="15">
        <text>Exonucleolytic cleavage (in the presence of ATP) in either 5'- to 3'- or 3'- to 5'-direction to yield 5'-phosphooligonucleotides.</text>
        <dbReference type="EC" id="3.1.11.5"/>
    </reaction>
</comment>
<comment type="similarity">
    <text evidence="15">Belongs to the helicase family. UvrD subfamily.</text>
</comment>
<reference evidence="20 21" key="1">
    <citation type="submission" date="2019-06" db="EMBL/GenBank/DDBJ databases">
        <title>Whole genome shotgun sequence of Cellulomonas gelida NBRC 3748.</title>
        <authorList>
            <person name="Hosoyama A."/>
            <person name="Uohara A."/>
            <person name="Ohji S."/>
            <person name="Ichikawa N."/>
        </authorList>
    </citation>
    <scope>NUCLEOTIDE SEQUENCE [LARGE SCALE GENOMIC DNA]</scope>
    <source>
        <strain evidence="20 21">NBRC 3748</strain>
    </source>
</reference>
<organism evidence="20 21">
    <name type="scientific">Cellulomonas gelida</name>
    <dbReference type="NCBI Taxonomy" id="1712"/>
    <lineage>
        <taxon>Bacteria</taxon>
        <taxon>Bacillati</taxon>
        <taxon>Actinomycetota</taxon>
        <taxon>Actinomycetes</taxon>
        <taxon>Micrococcales</taxon>
        <taxon>Cellulomonadaceae</taxon>
        <taxon>Cellulomonas</taxon>
    </lineage>
</organism>
<dbReference type="GO" id="GO:0008854">
    <property type="term" value="F:exodeoxyribonuclease V activity"/>
    <property type="evidence" value="ECO:0007669"/>
    <property type="project" value="UniProtKB-EC"/>
</dbReference>
<keyword evidence="3 15" id="KW-0547">Nucleotide-binding</keyword>
<feature type="binding site" evidence="15">
    <location>
        <position position="1020"/>
    </location>
    <ligand>
        <name>Mg(2+)</name>
        <dbReference type="ChEBI" id="CHEBI:18420"/>
    </ligand>
</feature>
<dbReference type="GO" id="GO:0016887">
    <property type="term" value="F:ATP hydrolysis activity"/>
    <property type="evidence" value="ECO:0007669"/>
    <property type="project" value="RHEA"/>
</dbReference>
<comment type="cofactor">
    <cofactor evidence="15">
        <name>Mg(2+)</name>
        <dbReference type="ChEBI" id="CHEBI:18420"/>
    </cofactor>
    <text evidence="15">Binds 1 Mg(2+) ion per subunit.</text>
</comment>
<keyword evidence="4 15" id="KW-0227">DNA damage</keyword>
<keyword evidence="7 15" id="KW-0269">Exonuclease</keyword>
<evidence type="ECO:0000256" key="2">
    <source>
        <dbReference type="ARBA" id="ARBA00022723"/>
    </source>
</evidence>
<comment type="catalytic activity">
    <reaction evidence="13 15">
        <text>Couples ATP hydrolysis with the unwinding of duplex DNA by translocating in the 3'-5' direction.</text>
        <dbReference type="EC" id="5.6.2.4"/>
    </reaction>
</comment>
<dbReference type="HAMAP" id="MF_01485">
    <property type="entry name" value="RecB"/>
    <property type="match status" value="1"/>
</dbReference>
<protein>
    <recommendedName>
        <fullName evidence="15">RecBCD enzyme subunit RecB</fullName>
        <ecNumber evidence="15">3.1.11.5</ecNumber>
        <ecNumber evidence="15">5.6.2.4</ecNumber>
    </recommendedName>
    <alternativeName>
        <fullName evidence="15">DNA 3'-5' helicase subunit RecB</fullName>
    </alternativeName>
    <alternativeName>
        <fullName evidence="15">Exonuclease V subunit RecB</fullName>
        <shortName evidence="15">ExoV subunit RecB</shortName>
    </alternativeName>
    <alternativeName>
        <fullName evidence="15">Helicase/nuclease RecBCD subunit RecB</fullName>
    </alternativeName>
</protein>
<dbReference type="AlphaFoldDB" id="A0A4Y3KJM1"/>
<dbReference type="GO" id="GO:0043138">
    <property type="term" value="F:3'-5' DNA helicase activity"/>
    <property type="evidence" value="ECO:0007669"/>
    <property type="project" value="UniProtKB-UniRule"/>
</dbReference>
<evidence type="ECO:0000256" key="15">
    <source>
        <dbReference type="HAMAP-Rule" id="MF_01485"/>
    </source>
</evidence>
<comment type="caution">
    <text evidence="20">The sequence shown here is derived from an EMBL/GenBank/DDBJ whole genome shotgun (WGS) entry which is preliminary data.</text>
</comment>
<feature type="region of interest" description="Disordered" evidence="17">
    <location>
        <begin position="1"/>
        <end position="27"/>
    </location>
</feature>
<evidence type="ECO:0000259" key="19">
    <source>
        <dbReference type="PROSITE" id="PS51217"/>
    </source>
</evidence>
<dbReference type="InterPro" id="IPR014017">
    <property type="entry name" value="DNA_helicase_UvrD-like_C"/>
</dbReference>
<dbReference type="Proteomes" id="UP000320461">
    <property type="component" value="Unassembled WGS sequence"/>
</dbReference>
<proteinExistence type="inferred from homology"/>
<dbReference type="PANTHER" id="PTHR11070">
    <property type="entry name" value="UVRD / RECB / PCRA DNA HELICASE FAMILY MEMBER"/>
    <property type="match status" value="1"/>
</dbReference>
<evidence type="ECO:0000256" key="3">
    <source>
        <dbReference type="ARBA" id="ARBA00022741"/>
    </source>
</evidence>
<evidence type="ECO:0000256" key="4">
    <source>
        <dbReference type="ARBA" id="ARBA00022763"/>
    </source>
</evidence>
<keyword evidence="5 15" id="KW-0378">Hydrolase</keyword>
<comment type="miscellaneous">
    <text evidence="15">In the RecBCD complex, RecB has a slow 3'-5' helicase, an exonuclease activity and loads RecA onto ssDNA, RecD has a fast 5'-3' helicase activity, while RecC stimulates the ATPase and processivity of the RecB helicase and contributes to recognition of the Chi site.</text>
</comment>
<feature type="region of interest" description="DNA-binding and helicase activity, interacts with RecC" evidence="15">
    <location>
        <begin position="1"/>
        <end position="735"/>
    </location>
</feature>
<evidence type="ECO:0000256" key="1">
    <source>
        <dbReference type="ARBA" id="ARBA00022722"/>
    </source>
</evidence>
<keyword evidence="11 15" id="KW-0234">DNA repair</keyword>
<dbReference type="GO" id="GO:0005524">
    <property type="term" value="F:ATP binding"/>
    <property type="evidence" value="ECO:0007669"/>
    <property type="project" value="UniProtKB-UniRule"/>
</dbReference>
<comment type="domain">
    <text evidence="15">The N-terminal DNA-binding domain is a ssDNA-dependent ATPase and has ATP-dependent 3'-5' helicase function. This domain interacts with RecC.</text>
</comment>
<dbReference type="InterPro" id="IPR011335">
    <property type="entry name" value="Restrct_endonuc-II-like"/>
</dbReference>
<dbReference type="PROSITE" id="PS51198">
    <property type="entry name" value="UVRD_HELICASE_ATP_BIND"/>
    <property type="match status" value="1"/>
</dbReference>
<evidence type="ECO:0000256" key="5">
    <source>
        <dbReference type="ARBA" id="ARBA00022801"/>
    </source>
</evidence>
<feature type="domain" description="UvrD-like helicase ATP-binding" evidence="18">
    <location>
        <begin position="25"/>
        <end position="353"/>
    </location>
</feature>
<keyword evidence="10 15" id="KW-0238">DNA-binding</keyword>
<feature type="domain" description="UvrD-like helicase C-terminal" evidence="19">
    <location>
        <begin position="385"/>
        <end position="642"/>
    </location>
</feature>
<gene>
    <name evidence="15 20" type="primary">recB</name>
    <name evidence="20" type="ORF">CGE01nite_04190</name>
</gene>
<evidence type="ECO:0000256" key="11">
    <source>
        <dbReference type="ARBA" id="ARBA00023204"/>
    </source>
</evidence>
<dbReference type="SUPFAM" id="SSF52980">
    <property type="entry name" value="Restriction endonuclease-like"/>
    <property type="match status" value="1"/>
</dbReference>
<feature type="active site" description="For nuclease activity" evidence="15">
    <location>
        <position position="1040"/>
    </location>
</feature>
<dbReference type="GO" id="GO:0000287">
    <property type="term" value="F:magnesium ion binding"/>
    <property type="evidence" value="ECO:0007669"/>
    <property type="project" value="UniProtKB-UniRule"/>
</dbReference>
<evidence type="ECO:0000256" key="14">
    <source>
        <dbReference type="ARBA" id="ARBA00048988"/>
    </source>
</evidence>
<keyword evidence="12 15" id="KW-0413">Isomerase</keyword>
<evidence type="ECO:0000313" key="20">
    <source>
        <dbReference type="EMBL" id="GEA83168.1"/>
    </source>
</evidence>
<keyword evidence="8 15" id="KW-0067">ATP-binding</keyword>
<comment type="subunit">
    <text evidence="15">Heterotrimer of RecB, RecC and RecD. All subunits contribute to DNA-binding. Interacts with RecA.</text>
</comment>
<dbReference type="InterPro" id="IPR027417">
    <property type="entry name" value="P-loop_NTPase"/>
</dbReference>
<evidence type="ECO:0000256" key="16">
    <source>
        <dbReference type="PROSITE-ProRule" id="PRU00560"/>
    </source>
</evidence>
<evidence type="ECO:0000256" key="10">
    <source>
        <dbReference type="ARBA" id="ARBA00023125"/>
    </source>
</evidence>
<keyword evidence="21" id="KW-1185">Reference proteome</keyword>
<feature type="region of interest" description="Disordered" evidence="17">
    <location>
        <begin position="819"/>
        <end position="862"/>
    </location>
</feature>
<evidence type="ECO:0000313" key="21">
    <source>
        <dbReference type="Proteomes" id="UP000320461"/>
    </source>
</evidence>
<evidence type="ECO:0000259" key="18">
    <source>
        <dbReference type="PROSITE" id="PS51198"/>
    </source>
</evidence>
<dbReference type="SUPFAM" id="SSF52540">
    <property type="entry name" value="P-loop containing nucleoside triphosphate hydrolases"/>
    <property type="match status" value="1"/>
</dbReference>
<sequence>MTTDRERTAPDGPVPAGPVPDAPRPEVPVFDVRGPLPGVETVVLEASAGTGKTWTIASLAVRYVAELDVRLPELLLVTFGRAATTELRDRVRSRLVEVERALRSDDARSSSDDVVALLADAGPDEVEVRRARLARALAEFDAATITTTHGFCQQMLAMLGTTADVDHDATLLPDVADLEAEVVDDLYLRKYAPEASPLVSIADARELAHAAISDPVADLEPSDAEPGTPAYDRYRFAQVAVQEMERRKRAGGVVDYDDLLTLLRRALTDEHTGRDARERVRTAFRVVMVDEFQDTDPTQWEILRAAFHAHRTLILIGDPKQAIYAFRGADVVTYLVAASSARQATLARNHRADPAVLAGLRPLLQGAALGDPRIVVRPVEAQRTGRRLAGGPPVLLRQVTREALGVTKLPAIGPLRELLYADVAAQVVQTLTTHRITAPDGSDARPVRPADIAVLVRRNKDARAVQRSLGAAGVPAVISGLASVFDTRAAQHWLTFLSALARPDDPRLAGGAALTPFLGWTAAELALADDDARDLLAERVRTWSGTLASHGVAALLEAAAATGMRERVIRTQDGERELTDLRHVGEALHAQAVRDGLGATALLEWLRARIDEAARDYAEERSRRLQTDAAAVQVITVHASKGLQFPVTLVPFAWDTWVRSDPQVLRFHRDDTRTLHVGGKGSPGYDDGVIAHQQDEAGEQLRLTYVALTRAHSQVVVWWAPSRNAERSPLSRLLLAPRTADGTPAPAVVPVPSDDAVAEALTALAAPTGGALVHEVMTAPRAAARWVPEPVDPPTLELARLGRTLDTGWRRTSYTGLTSAPYDARHHAPSSEPEVTGLQDEPDATGTGRERAESTDEAEVPPDELALRAFASPMADLPAGTTFGTLVHHVLENVDTRAPDLAAEVAVRCAEADPGGALPGGPDALAAALLPSLRTPLGPLAGGRSLAEIAPSDRLPELDFELPLAGGDGVARRAGTLRGIGALLRTHLTPTDPFVDYADRLDDPALSTSSLRGYLTGSIDAVLRVPAPDVPGQHTHLVVDYKTNRLGSWEQPLSAWDYRPASLVDAMVEHHYPLQLLLYSAALHRFLRWRVRDYDPHVHLGGGLYLFVRGMLGPETPVVDGPGGPTPTGVLAWRPPTALVLDLSDLLAGAR</sequence>
<accession>A0A4Y3KJM1</accession>
<dbReference type="PROSITE" id="PS51217">
    <property type="entry name" value="UVRD_HELICASE_CTER"/>
    <property type="match status" value="1"/>
</dbReference>
<dbReference type="GO" id="GO:0009338">
    <property type="term" value="C:exodeoxyribonuclease V complex"/>
    <property type="evidence" value="ECO:0007669"/>
    <property type="project" value="TreeGrafter"/>
</dbReference>
<dbReference type="InterPro" id="IPR004586">
    <property type="entry name" value="RecB"/>
</dbReference>
<evidence type="ECO:0000256" key="9">
    <source>
        <dbReference type="ARBA" id="ARBA00022842"/>
    </source>
</evidence>
<comment type="function">
    <text evidence="15">A helicase/nuclease that prepares dsDNA breaks (DSB) for recombinational DNA repair. Binds to DSBs and unwinds DNA via a highly rapid and processive ATP-dependent bidirectional helicase activity. Unwinds dsDNA until it encounters a Chi (crossover hotspot instigator) sequence from the 3' direction. Cuts ssDNA a few nucleotides 3' to the Chi site. The properties and activities of the enzyme are changed at Chi. The Chi-altered holoenzyme produces a long 3'-ssDNA overhang and facilitates RecA-binding to the ssDNA for homologous DNA recombination and repair. Holoenzyme degrades any linearized DNA that is unable to undergo homologous recombination. In the holoenzyme this subunit contributes ATPase, 3'-5' helicase, exonuclease activity and loads RecA onto ssDNA.</text>
</comment>
<evidence type="ECO:0000256" key="8">
    <source>
        <dbReference type="ARBA" id="ARBA00022840"/>
    </source>
</evidence>
<feature type="binding site" evidence="15">
    <location>
        <position position="1040"/>
    </location>
    <ligand>
        <name>Mg(2+)</name>
        <dbReference type="ChEBI" id="CHEBI:18420"/>
    </ligand>
</feature>
<dbReference type="CDD" id="cd22352">
    <property type="entry name" value="RecB_C-like"/>
    <property type="match status" value="1"/>
</dbReference>
<dbReference type="EMBL" id="BJLQ01000003">
    <property type="protein sequence ID" value="GEA83168.1"/>
    <property type="molecule type" value="Genomic_DNA"/>
</dbReference>
<evidence type="ECO:0000256" key="13">
    <source>
        <dbReference type="ARBA" id="ARBA00034617"/>
    </source>
</evidence>
<dbReference type="RefSeq" id="WP_307722625.1">
    <property type="nucleotide sequence ID" value="NZ_BJLQ01000003.1"/>
</dbReference>
<dbReference type="InterPro" id="IPR014016">
    <property type="entry name" value="UvrD-like_ATP-bd"/>
</dbReference>
<feature type="binding site" evidence="16">
    <location>
        <begin position="46"/>
        <end position="53"/>
    </location>
    <ligand>
        <name>ATP</name>
        <dbReference type="ChEBI" id="CHEBI:30616"/>
    </ligand>
</feature>
<dbReference type="EC" id="5.6.2.4" evidence="15"/>
<dbReference type="Gene3D" id="1.10.486.10">
    <property type="entry name" value="PCRA, domain 4"/>
    <property type="match status" value="1"/>
</dbReference>
<feature type="compositionally biased region" description="Pro residues" evidence="17">
    <location>
        <begin position="12"/>
        <end position="26"/>
    </location>
</feature>
<dbReference type="InterPro" id="IPR011604">
    <property type="entry name" value="PDDEXK-like_dom_sf"/>
</dbReference>
<keyword evidence="9 15" id="KW-0460">Magnesium</keyword>
<dbReference type="GO" id="GO:0003677">
    <property type="term" value="F:DNA binding"/>
    <property type="evidence" value="ECO:0007669"/>
    <property type="project" value="UniProtKB-UniRule"/>
</dbReference>
<feature type="region of interest" description="Nuclease activity, interacts with RecD and RecA" evidence="15">
    <location>
        <begin position="808"/>
        <end position="1151"/>
    </location>
</feature>
<dbReference type="Pfam" id="PF13361">
    <property type="entry name" value="UvrD_C"/>
    <property type="match status" value="1"/>
</dbReference>
<keyword evidence="2 15" id="KW-0479">Metal-binding</keyword>
<dbReference type="GO" id="GO:0000724">
    <property type="term" value="P:double-strand break repair via homologous recombination"/>
    <property type="evidence" value="ECO:0007669"/>
    <property type="project" value="UniProtKB-UniRule"/>
</dbReference>
<evidence type="ECO:0000256" key="12">
    <source>
        <dbReference type="ARBA" id="ARBA00023235"/>
    </source>
</evidence>
<comment type="domain">
    <text evidence="15">The C-terminal domain has nuclease activity and interacts with RecD. It interacts with RecA, facilitating its loading onto ssDNA.</text>
</comment>
<feature type="binding site" evidence="15">
    <location>
        <position position="888"/>
    </location>
    <ligand>
        <name>Mg(2+)</name>
        <dbReference type="ChEBI" id="CHEBI:18420"/>
    </ligand>
</feature>
<dbReference type="GO" id="GO:0005829">
    <property type="term" value="C:cytosol"/>
    <property type="evidence" value="ECO:0007669"/>
    <property type="project" value="TreeGrafter"/>
</dbReference>
<evidence type="ECO:0000256" key="6">
    <source>
        <dbReference type="ARBA" id="ARBA00022806"/>
    </source>
</evidence>
<keyword evidence="6 15" id="KW-0347">Helicase</keyword>
<keyword evidence="1 15" id="KW-0540">Nuclease</keyword>